<name>A0A401TU55_CHIPU</name>
<proteinExistence type="predicted"/>
<organism evidence="1 2">
    <name type="scientific">Chiloscyllium punctatum</name>
    <name type="common">Brownbanded bambooshark</name>
    <name type="synonym">Hemiscyllium punctatum</name>
    <dbReference type="NCBI Taxonomy" id="137246"/>
    <lineage>
        <taxon>Eukaryota</taxon>
        <taxon>Metazoa</taxon>
        <taxon>Chordata</taxon>
        <taxon>Craniata</taxon>
        <taxon>Vertebrata</taxon>
        <taxon>Chondrichthyes</taxon>
        <taxon>Elasmobranchii</taxon>
        <taxon>Galeomorphii</taxon>
        <taxon>Galeoidea</taxon>
        <taxon>Orectolobiformes</taxon>
        <taxon>Hemiscylliidae</taxon>
        <taxon>Chiloscyllium</taxon>
    </lineage>
</organism>
<reference evidence="1 2" key="1">
    <citation type="journal article" date="2018" name="Nat. Ecol. Evol.">
        <title>Shark genomes provide insights into elasmobranch evolution and the origin of vertebrates.</title>
        <authorList>
            <person name="Hara Y"/>
            <person name="Yamaguchi K"/>
            <person name="Onimaru K"/>
            <person name="Kadota M"/>
            <person name="Koyanagi M"/>
            <person name="Keeley SD"/>
            <person name="Tatsumi K"/>
            <person name="Tanaka K"/>
            <person name="Motone F"/>
            <person name="Kageyama Y"/>
            <person name="Nozu R"/>
            <person name="Adachi N"/>
            <person name="Nishimura O"/>
            <person name="Nakagawa R"/>
            <person name="Tanegashima C"/>
            <person name="Kiyatake I"/>
            <person name="Matsumoto R"/>
            <person name="Murakumo K"/>
            <person name="Nishida K"/>
            <person name="Terakita A"/>
            <person name="Kuratani S"/>
            <person name="Sato K"/>
            <person name="Hyodo S Kuraku.S."/>
        </authorList>
    </citation>
    <scope>NUCLEOTIDE SEQUENCE [LARGE SCALE GENOMIC DNA]</scope>
</reference>
<sequence length="163" mass="18305">MPHVDEFRSSLNLAVTHSEYSSRAARQEWSRQLGVPVLDEYSSEEATRIALEMPDGQYHVCEDTVHLDVLDPITMEPQADGQSGIAVITNLLNEAMPFIRYVQGDYITRPVNPAPSDINWSQIASIDGRLNDAFVNRDGRKVPAGSILDATYRWMFDCNLHLA</sequence>
<dbReference type="PANTHER" id="PTHR43845:SF1">
    <property type="entry name" value="BLR5969 PROTEIN"/>
    <property type="match status" value="1"/>
</dbReference>
<keyword evidence="2" id="KW-1185">Reference proteome</keyword>
<dbReference type="Gene3D" id="3.40.50.12780">
    <property type="entry name" value="N-terminal domain of ligase-like"/>
    <property type="match status" value="1"/>
</dbReference>
<accession>A0A401TU55</accession>
<protein>
    <submittedName>
        <fullName evidence="1">Uncharacterized protein</fullName>
    </submittedName>
</protein>
<evidence type="ECO:0000313" key="1">
    <source>
        <dbReference type="EMBL" id="GCC46157.1"/>
    </source>
</evidence>
<gene>
    <name evidence="1" type="ORF">chiPu_0030058</name>
</gene>
<dbReference type="OrthoDB" id="5360374at2759"/>
<dbReference type="Proteomes" id="UP000287033">
    <property type="component" value="Unassembled WGS sequence"/>
</dbReference>
<comment type="caution">
    <text evidence="1">The sequence shown here is derived from an EMBL/GenBank/DDBJ whole genome shotgun (WGS) entry which is preliminary data.</text>
</comment>
<dbReference type="PANTHER" id="PTHR43845">
    <property type="entry name" value="BLR5969 PROTEIN"/>
    <property type="match status" value="1"/>
</dbReference>
<feature type="non-terminal residue" evidence="1">
    <location>
        <position position="163"/>
    </location>
</feature>
<dbReference type="EMBL" id="BEZZ01173625">
    <property type="protein sequence ID" value="GCC46157.1"/>
    <property type="molecule type" value="Genomic_DNA"/>
</dbReference>
<dbReference type="InterPro" id="IPR042099">
    <property type="entry name" value="ANL_N_sf"/>
</dbReference>
<dbReference type="AlphaFoldDB" id="A0A401TU55"/>
<evidence type="ECO:0000313" key="2">
    <source>
        <dbReference type="Proteomes" id="UP000287033"/>
    </source>
</evidence>
<dbReference type="SUPFAM" id="SSF56801">
    <property type="entry name" value="Acetyl-CoA synthetase-like"/>
    <property type="match status" value="1"/>
</dbReference>